<name>M1K5V2_ENCCN</name>
<organism evidence="2">
    <name type="scientific">Encephalitozoon cuniculi</name>
    <name type="common">Microsporidian parasite</name>
    <dbReference type="NCBI Taxonomy" id="6035"/>
    <lineage>
        <taxon>Eukaryota</taxon>
        <taxon>Fungi</taxon>
        <taxon>Fungi incertae sedis</taxon>
        <taxon>Microsporidia</taxon>
        <taxon>Unikaryonidae</taxon>
        <taxon>Encephalitozoon</taxon>
    </lineage>
</organism>
<dbReference type="VEuPathDB" id="MicrosporidiaDB:AEWD_110250"/>
<protein>
    <submittedName>
        <fullName evidence="2">Uncharacterized protein</fullName>
    </submittedName>
</protein>
<evidence type="ECO:0000313" key="2">
    <source>
        <dbReference type="EMBL" id="AGE94847.1"/>
    </source>
</evidence>
<evidence type="ECO:0000256" key="1">
    <source>
        <dbReference type="SAM" id="MobiDB-lite"/>
    </source>
</evidence>
<feature type="region of interest" description="Disordered" evidence="1">
    <location>
        <begin position="348"/>
        <end position="373"/>
    </location>
</feature>
<dbReference type="VEuPathDB" id="MicrosporidiaDB:ECU11_0310"/>
<dbReference type="VEuPathDB" id="MicrosporidiaDB:M970_110250"/>
<dbReference type="VEuPathDB" id="MicrosporidiaDB:AEWQ_110250"/>
<dbReference type="VEuPathDB" id="MicrosporidiaDB:AEWR_110250"/>
<dbReference type="AlphaFoldDB" id="M1K5V2"/>
<proteinExistence type="predicted"/>
<accession>M1K5V2</accession>
<dbReference type="EMBL" id="KC513604">
    <property type="protein sequence ID" value="AGE94847.1"/>
    <property type="molecule type" value="Genomic_DNA"/>
</dbReference>
<reference evidence="2" key="1">
    <citation type="journal article" date="2013" name="Eukaryot. Cell">
        <title>Extremely Reduced Levels of Heterozygosity in the Vertebrate Pathogen Encephalitozoon cuniculi.</title>
        <authorList>
            <person name="Selman M."/>
            <person name="Sak B."/>
            <person name="Kvac M."/>
            <person name="Farinelli L."/>
            <person name="Weiss L.M."/>
            <person name="Corradi N."/>
        </authorList>
    </citation>
    <scope>NUCLEOTIDE SEQUENCE</scope>
</reference>
<sequence length="711" mass="79890">MQKIFSERRKTLMDRMIEEVVKRKSMVPSEDLKALLKEKRPGIQEPMPNIDVEYEFVTKVDSTKFAACPIIEADDGYYFCTFDGRDLMFDPKQASPYIFLPFPLRRAIFHRSGDRVYFITLDTSNKLQYSLLVDGYPSEERYVISRNVLQVTKQSNRVFYVSTKNELLYINMVVEDGGTLRGRMCISGIKSKPDIGVFYANSTLFLNVGSVFQREDGKELPVQGNKMCEIGGKILILDGKEEDLWLFLLDEKYTVVNRLEIPAVGRSTDLFPLGDIVGIVARRALYLIAESNGNLFVAKEVALKTPPLYISLYLKENVIRISEIVGDEASLSGEASSFAPKDSVSALGSSIEKSSGPVEATSPEVGDEKADSNNDCIQSDVKFPSFDDSPYPSLLLGGHERTEEGYHDTTKGGNGLSGLGFSADDFSPYVPDRSHSAEIKFLSEKINAMLKTQQDIVEKMNKVEKDNSERFKRLVEMMSRPEELQKKYGTQELSRGELHQMMEILSSLGARLRSESSNESKVLDCVKKIILGTLVPAVEAAMDEIRIQIISEIRLIHSDDHLKNVKKAVDCLHSSFNKQNEIKSLISEGLIEEAAEIAVKGSEANLEAFISNVEISCLEHLASSMLVALLERVLVMAKDDFKPSHQNFTYMVMMCLEPNDLSDEEIQVLEILMTYIDNIEDLPLSDVKGLSVLLDFQRLKLNKIKDKRGIK</sequence>
<gene>
    <name evidence="2" type="ORF">ECU11_0310</name>
</gene>